<evidence type="ECO:0000256" key="1">
    <source>
        <dbReference type="SAM" id="Coils"/>
    </source>
</evidence>
<dbReference type="Gene3D" id="1.10.238.10">
    <property type="entry name" value="EF-hand"/>
    <property type="match status" value="1"/>
</dbReference>
<feature type="chain" id="PRO_5045336425" evidence="3">
    <location>
        <begin position="24"/>
        <end position="104"/>
    </location>
</feature>
<keyword evidence="3" id="KW-0732">Signal</keyword>
<dbReference type="RefSeq" id="WP_290271224.1">
    <property type="nucleotide sequence ID" value="NZ_JAUFQP010000010.1"/>
</dbReference>
<evidence type="ECO:0000256" key="3">
    <source>
        <dbReference type="SAM" id="SignalP"/>
    </source>
</evidence>
<comment type="caution">
    <text evidence="5">The sequence shown here is derived from an EMBL/GenBank/DDBJ whole genome shotgun (WGS) entry which is preliminary data.</text>
</comment>
<dbReference type="SUPFAM" id="SSF47473">
    <property type="entry name" value="EF-hand"/>
    <property type="match status" value="1"/>
</dbReference>
<evidence type="ECO:0000313" key="5">
    <source>
        <dbReference type="EMBL" id="MFB9104342.1"/>
    </source>
</evidence>
<reference evidence="5 6" key="1">
    <citation type="submission" date="2024-09" db="EMBL/GenBank/DDBJ databases">
        <authorList>
            <person name="Sun Q."/>
            <person name="Mori K."/>
        </authorList>
    </citation>
    <scope>NUCLEOTIDE SEQUENCE [LARGE SCALE GENOMIC DNA]</scope>
    <source>
        <strain evidence="5 6">CECT 8300</strain>
    </source>
</reference>
<keyword evidence="6" id="KW-1185">Reference proteome</keyword>
<feature type="signal peptide" evidence="3">
    <location>
        <begin position="1"/>
        <end position="23"/>
    </location>
</feature>
<dbReference type="EMBL" id="JBHMFA010000004">
    <property type="protein sequence ID" value="MFB9104342.1"/>
    <property type="molecule type" value="Genomic_DNA"/>
</dbReference>
<feature type="coiled-coil region" evidence="1">
    <location>
        <begin position="48"/>
        <end position="75"/>
    </location>
</feature>
<evidence type="ECO:0000313" key="6">
    <source>
        <dbReference type="Proteomes" id="UP001589590"/>
    </source>
</evidence>
<feature type="compositionally biased region" description="Basic residues" evidence="2">
    <location>
        <begin position="94"/>
        <end position="104"/>
    </location>
</feature>
<accession>A0ABV5GXI9</accession>
<dbReference type="InterPro" id="IPR002048">
    <property type="entry name" value="EF_hand_dom"/>
</dbReference>
<dbReference type="InterPro" id="IPR018247">
    <property type="entry name" value="EF_Hand_1_Ca_BS"/>
</dbReference>
<feature type="region of interest" description="Disordered" evidence="2">
    <location>
        <begin position="80"/>
        <end position="104"/>
    </location>
</feature>
<keyword evidence="1" id="KW-0175">Coiled coil</keyword>
<evidence type="ECO:0000256" key="2">
    <source>
        <dbReference type="SAM" id="MobiDB-lite"/>
    </source>
</evidence>
<proteinExistence type="predicted"/>
<sequence>MISKTLKFGIVVVALCAFSVTNAQDRKKPDPEKMFASYDADEDKLISLDEYKSKKRKKEMEADVLEKRFAKMDENSDGSVTLEEFKASMNNQKGKGKGKGKKKE</sequence>
<name>A0ABV5GXI9_9FLAO</name>
<dbReference type="SMART" id="SM00054">
    <property type="entry name" value="EFh"/>
    <property type="match status" value="2"/>
</dbReference>
<gene>
    <name evidence="5" type="ORF">ACFFU1_05510</name>
</gene>
<dbReference type="PROSITE" id="PS00018">
    <property type="entry name" value="EF_HAND_1"/>
    <property type="match status" value="1"/>
</dbReference>
<dbReference type="Pfam" id="PF13499">
    <property type="entry name" value="EF-hand_7"/>
    <property type="match status" value="1"/>
</dbReference>
<evidence type="ECO:0000259" key="4">
    <source>
        <dbReference type="PROSITE" id="PS50222"/>
    </source>
</evidence>
<dbReference type="Proteomes" id="UP001589590">
    <property type="component" value="Unassembled WGS sequence"/>
</dbReference>
<dbReference type="PROSITE" id="PS50222">
    <property type="entry name" value="EF_HAND_2"/>
    <property type="match status" value="1"/>
</dbReference>
<protein>
    <submittedName>
        <fullName evidence="5">EF-hand domain-containing protein</fullName>
    </submittedName>
</protein>
<dbReference type="InterPro" id="IPR011992">
    <property type="entry name" value="EF-hand-dom_pair"/>
</dbReference>
<organism evidence="5 6">
    <name type="scientific">Algibacter miyuki</name>
    <dbReference type="NCBI Taxonomy" id="1306933"/>
    <lineage>
        <taxon>Bacteria</taxon>
        <taxon>Pseudomonadati</taxon>
        <taxon>Bacteroidota</taxon>
        <taxon>Flavobacteriia</taxon>
        <taxon>Flavobacteriales</taxon>
        <taxon>Flavobacteriaceae</taxon>
        <taxon>Algibacter</taxon>
    </lineage>
</organism>
<feature type="domain" description="EF-hand" evidence="4">
    <location>
        <begin position="60"/>
        <end position="95"/>
    </location>
</feature>